<protein>
    <recommendedName>
        <fullName evidence="3">Phage protein</fullName>
    </recommendedName>
</protein>
<dbReference type="Proteomes" id="UP001218071">
    <property type="component" value="Chromosome"/>
</dbReference>
<sequence>MMASLIFTERITIIRARMVPGEYGGLVEDWEQAEEIPYPHPVSVQPVTSTEDTDGRSHLVTDHWRVFTEPPHLIEQLQPTDRIRVDTWGEVLWAVARPLHWRTAILPHSEFDLEVIRGAGRESNRRR</sequence>
<keyword evidence="2" id="KW-1185">Reference proteome</keyword>
<gene>
    <name evidence="1" type="ORF">CJEDD_01125</name>
</gene>
<evidence type="ECO:0000313" key="1">
    <source>
        <dbReference type="EMBL" id="WCZ37852.1"/>
    </source>
</evidence>
<name>A0ABY7UGK4_9CORY</name>
<dbReference type="EMBL" id="CP063194">
    <property type="protein sequence ID" value="WCZ37852.1"/>
    <property type="molecule type" value="Genomic_DNA"/>
</dbReference>
<dbReference type="RefSeq" id="WP_232297671.1">
    <property type="nucleotide sequence ID" value="NZ_CBYN010000018.1"/>
</dbReference>
<evidence type="ECO:0000313" key="2">
    <source>
        <dbReference type="Proteomes" id="UP001218071"/>
    </source>
</evidence>
<accession>A0ABY7UGK4</accession>
<organism evidence="1 2">
    <name type="scientific">Corynebacterium jeddahense</name>
    <dbReference type="NCBI Taxonomy" id="1414719"/>
    <lineage>
        <taxon>Bacteria</taxon>
        <taxon>Bacillati</taxon>
        <taxon>Actinomycetota</taxon>
        <taxon>Actinomycetes</taxon>
        <taxon>Mycobacteriales</taxon>
        <taxon>Corynebacteriaceae</taxon>
        <taxon>Corynebacterium</taxon>
    </lineage>
</organism>
<reference evidence="1 2" key="1">
    <citation type="submission" date="2020-10" db="EMBL/GenBank/DDBJ databases">
        <title>Complete genome sequence of Corynebacterium jeddahense DSM 45997, type strain of Corynebacterium jeddahense.</title>
        <authorList>
            <person name="Busche T."/>
            <person name="Kalinowski J."/>
            <person name="Ruckert C."/>
        </authorList>
    </citation>
    <scope>NUCLEOTIDE SEQUENCE [LARGE SCALE GENOMIC DNA]</scope>
    <source>
        <strain evidence="1 2">DSM 45997</strain>
    </source>
</reference>
<evidence type="ECO:0008006" key="3">
    <source>
        <dbReference type="Google" id="ProtNLM"/>
    </source>
</evidence>
<proteinExistence type="predicted"/>